<dbReference type="RefSeq" id="WP_066466170.1">
    <property type="nucleotide sequence ID" value="NZ_MATO01000064.1"/>
</dbReference>
<organism evidence="1 2">
    <name type="scientific">Caryophanon latum</name>
    <dbReference type="NCBI Taxonomy" id="33977"/>
    <lineage>
        <taxon>Bacteria</taxon>
        <taxon>Bacillati</taxon>
        <taxon>Bacillota</taxon>
        <taxon>Bacilli</taxon>
        <taxon>Bacillales</taxon>
        <taxon>Caryophanaceae</taxon>
        <taxon>Caryophanon</taxon>
    </lineage>
</organism>
<evidence type="ECO:0000313" key="1">
    <source>
        <dbReference type="EMBL" id="OCS85983.1"/>
    </source>
</evidence>
<sequence>MATLLKVTTFSFITLCVLAVAGPVLAALLLCGAITAIGIHYFTKSKSIFGQIIWGSVAAVGALAAISNIPGLVIAAIIAALYYAYKNDSFTFTQTNDPFDNFEREWAKMNN</sequence>
<keyword evidence="2" id="KW-1185">Reference proteome</keyword>
<gene>
    <name evidence="1" type="ORF">A6K76_14710</name>
</gene>
<accession>A0A1C0YFT7</accession>
<proteinExistence type="predicted"/>
<protein>
    <recommendedName>
        <fullName evidence="3">ABC transporter permease</fullName>
    </recommendedName>
</protein>
<evidence type="ECO:0008006" key="3">
    <source>
        <dbReference type="Google" id="ProtNLM"/>
    </source>
</evidence>
<evidence type="ECO:0000313" key="2">
    <source>
        <dbReference type="Proteomes" id="UP000093482"/>
    </source>
</evidence>
<name>A0A1C0YFT7_9BACL</name>
<reference evidence="1 2" key="1">
    <citation type="submission" date="2016-07" db="EMBL/GenBank/DDBJ databases">
        <title>Caryophanon latum genome sequencing.</title>
        <authorList>
            <person name="Verma A."/>
            <person name="Pal Y."/>
            <person name="Krishnamurthi S."/>
        </authorList>
    </citation>
    <scope>NUCLEOTIDE SEQUENCE [LARGE SCALE GENOMIC DNA]</scope>
    <source>
        <strain evidence="1 2">DSM 14151</strain>
    </source>
</reference>
<dbReference type="AlphaFoldDB" id="A0A1C0YFT7"/>
<comment type="caution">
    <text evidence="1">The sequence shown here is derived from an EMBL/GenBank/DDBJ whole genome shotgun (WGS) entry which is preliminary data.</text>
</comment>
<dbReference type="EMBL" id="MATO01000064">
    <property type="protein sequence ID" value="OCS85983.1"/>
    <property type="molecule type" value="Genomic_DNA"/>
</dbReference>
<dbReference type="Proteomes" id="UP000093482">
    <property type="component" value="Unassembled WGS sequence"/>
</dbReference>